<keyword evidence="8" id="KW-0902">Two-component regulatory system</keyword>
<comment type="caution">
    <text evidence="13">The sequence shown here is derived from an EMBL/GenBank/DDBJ whole genome shotgun (WGS) entry which is preliminary data.</text>
</comment>
<evidence type="ECO:0000256" key="5">
    <source>
        <dbReference type="ARBA" id="ARBA00022741"/>
    </source>
</evidence>
<feature type="domain" description="Histidine kinase" evidence="10">
    <location>
        <begin position="506"/>
        <end position="710"/>
    </location>
</feature>
<keyword evidence="14" id="KW-1185">Reference proteome</keyword>
<dbReference type="PROSITE" id="PS50109">
    <property type="entry name" value="HIS_KIN"/>
    <property type="match status" value="1"/>
</dbReference>
<keyword evidence="7" id="KW-0067">ATP-binding</keyword>
<proteinExistence type="predicted"/>
<dbReference type="PROSITE" id="PS50112">
    <property type="entry name" value="PAS"/>
    <property type="match status" value="2"/>
</dbReference>
<protein>
    <recommendedName>
        <fullName evidence="2">histidine kinase</fullName>
        <ecNumber evidence="2">2.7.13.3</ecNumber>
    </recommendedName>
</protein>
<dbReference type="SUPFAM" id="SSF55874">
    <property type="entry name" value="ATPase domain of HSP90 chaperone/DNA topoisomerase II/histidine kinase"/>
    <property type="match status" value="1"/>
</dbReference>
<feature type="domain" description="PAS" evidence="11">
    <location>
        <begin position="390"/>
        <end position="439"/>
    </location>
</feature>
<dbReference type="EMBL" id="JBHSHC010000137">
    <property type="protein sequence ID" value="MFC4769558.1"/>
    <property type="molecule type" value="Genomic_DNA"/>
</dbReference>
<feature type="transmembrane region" description="Helical" evidence="9">
    <location>
        <begin position="31"/>
        <end position="55"/>
    </location>
</feature>
<dbReference type="SMART" id="SM00387">
    <property type="entry name" value="HATPase_c"/>
    <property type="match status" value="1"/>
</dbReference>
<keyword evidence="9" id="KW-0812">Transmembrane</keyword>
<dbReference type="Gene3D" id="3.30.450.20">
    <property type="entry name" value="PAS domain"/>
    <property type="match status" value="2"/>
</dbReference>
<dbReference type="PROSITE" id="PS50113">
    <property type="entry name" value="PAC"/>
    <property type="match status" value="1"/>
</dbReference>
<dbReference type="Gene3D" id="3.30.565.10">
    <property type="entry name" value="Histidine kinase-like ATPase, C-terminal domain"/>
    <property type="match status" value="1"/>
</dbReference>
<dbReference type="InterPro" id="IPR001610">
    <property type="entry name" value="PAC"/>
</dbReference>
<dbReference type="Proteomes" id="UP001596002">
    <property type="component" value="Unassembled WGS sequence"/>
</dbReference>
<dbReference type="Pfam" id="PF08447">
    <property type="entry name" value="PAS_3"/>
    <property type="match status" value="1"/>
</dbReference>
<dbReference type="InterPro" id="IPR036097">
    <property type="entry name" value="HisK_dim/P_sf"/>
</dbReference>
<dbReference type="InterPro" id="IPR000700">
    <property type="entry name" value="PAS-assoc_C"/>
</dbReference>
<evidence type="ECO:0000256" key="6">
    <source>
        <dbReference type="ARBA" id="ARBA00022777"/>
    </source>
</evidence>
<evidence type="ECO:0000256" key="9">
    <source>
        <dbReference type="SAM" id="Phobius"/>
    </source>
</evidence>
<dbReference type="InterPro" id="IPR005467">
    <property type="entry name" value="His_kinase_dom"/>
</dbReference>
<evidence type="ECO:0000256" key="8">
    <source>
        <dbReference type="ARBA" id="ARBA00023012"/>
    </source>
</evidence>
<dbReference type="InterPro" id="IPR000014">
    <property type="entry name" value="PAS"/>
</dbReference>
<dbReference type="PRINTS" id="PR00344">
    <property type="entry name" value="BCTRLSENSOR"/>
</dbReference>
<evidence type="ECO:0000256" key="4">
    <source>
        <dbReference type="ARBA" id="ARBA00022679"/>
    </source>
</evidence>
<dbReference type="Gene3D" id="1.10.287.130">
    <property type="match status" value="1"/>
</dbReference>
<keyword evidence="6" id="KW-0418">Kinase</keyword>
<dbReference type="SUPFAM" id="SSF47384">
    <property type="entry name" value="Homodimeric domain of signal transducing histidine kinase"/>
    <property type="match status" value="1"/>
</dbReference>
<dbReference type="SMART" id="SM00086">
    <property type="entry name" value="PAC"/>
    <property type="match status" value="2"/>
</dbReference>
<dbReference type="SMART" id="SM00388">
    <property type="entry name" value="HisKA"/>
    <property type="match status" value="1"/>
</dbReference>
<evidence type="ECO:0000259" key="12">
    <source>
        <dbReference type="PROSITE" id="PS50113"/>
    </source>
</evidence>
<evidence type="ECO:0000259" key="11">
    <source>
        <dbReference type="PROSITE" id="PS50112"/>
    </source>
</evidence>
<dbReference type="EC" id="2.7.13.3" evidence="2"/>
<dbReference type="Pfam" id="PF00512">
    <property type="entry name" value="HisKA"/>
    <property type="match status" value="1"/>
</dbReference>
<sequence length="710" mass="80824">MPYTLMFAICAVPLTLGIAMIVLFRKSKFTIALFGFMLSISVWQLDVAVLYSYGILSLETIDFLFRLFRFGTVMLAPALLTVAYIASREMSSEGVIDRTCRLVLNKYVVMAFYLWSVIVYLAGWSDKGIKDVHLIENSSTNLLYPTYGEWGWTFKLYLILLLISILISLFASLKVTDLYLRSFLILFVWAMVVTYLIGILNMSEKTIAFSSGIAVMLHSIVIFVAFIRMHANMIREMNASLLGQKDFLRKIIDMNPNFIYAKDWEGKFILANLSLAKLYGTTPEQLLGKSEADLNPNREEVLKNLQEDREVMKSFQKKFTPEETFIDPQGNVRWVQTAKIPIISSNRKQILCVSTDITERKQIEEALTEAETKYRSLVEGSLVGVYIYQNGRFSYVNPRYAEIFGYTQQEILEMDVMDLLLPDDRPLAAEYFQKSVGGEMKSMRYQVRGVKKDRTVIETEVYGSTTVYKGIPAIIGTLLDITEHKKTEELLRKSDKLSVVGELAAGVAHEIRNPLTALKGFVQLLQAKIDDNEKYFTIMLSELERIELIVNEFLVLAKPQAMNFQQKDVRVLLRSIVALLETQAILNNVQIKNSFEPDIPLIKCEENQLKQVFLNVLKNSIEAMPHGGNIEIRIQMQEQDKVLIRFIDQGCGIPEERIQRLGEPFYTTKEKGTGLGLMISYKIIEAHKGSIQIESELNKGTCVNIVLPVA</sequence>
<dbReference type="CDD" id="cd00082">
    <property type="entry name" value="HisKA"/>
    <property type="match status" value="1"/>
</dbReference>
<keyword evidence="9" id="KW-1133">Transmembrane helix</keyword>
<dbReference type="SMART" id="SM00091">
    <property type="entry name" value="PAS"/>
    <property type="match status" value="2"/>
</dbReference>
<feature type="transmembrane region" description="Helical" evidence="9">
    <location>
        <begin position="152"/>
        <end position="171"/>
    </location>
</feature>
<keyword evidence="3" id="KW-0597">Phosphoprotein</keyword>
<feature type="transmembrane region" description="Helical" evidence="9">
    <location>
        <begin position="178"/>
        <end position="200"/>
    </location>
</feature>
<dbReference type="CDD" id="cd00075">
    <property type="entry name" value="HATPase"/>
    <property type="match status" value="1"/>
</dbReference>
<comment type="catalytic activity">
    <reaction evidence="1">
        <text>ATP + protein L-histidine = ADP + protein N-phospho-L-histidine.</text>
        <dbReference type="EC" id="2.7.13.3"/>
    </reaction>
</comment>
<dbReference type="NCBIfam" id="TIGR00229">
    <property type="entry name" value="sensory_box"/>
    <property type="match status" value="2"/>
</dbReference>
<evidence type="ECO:0000313" key="14">
    <source>
        <dbReference type="Proteomes" id="UP001596002"/>
    </source>
</evidence>
<dbReference type="SUPFAM" id="SSF55785">
    <property type="entry name" value="PYP-like sensor domain (PAS domain)"/>
    <property type="match status" value="2"/>
</dbReference>
<feature type="domain" description="PAS" evidence="11">
    <location>
        <begin position="244"/>
        <end position="315"/>
    </location>
</feature>
<dbReference type="InterPro" id="IPR004358">
    <property type="entry name" value="Sig_transdc_His_kin-like_C"/>
</dbReference>
<dbReference type="PANTHER" id="PTHR43065">
    <property type="entry name" value="SENSOR HISTIDINE KINASE"/>
    <property type="match status" value="1"/>
</dbReference>
<dbReference type="InterPro" id="IPR013655">
    <property type="entry name" value="PAS_fold_3"/>
</dbReference>
<evidence type="ECO:0000256" key="2">
    <source>
        <dbReference type="ARBA" id="ARBA00012438"/>
    </source>
</evidence>
<dbReference type="InterPro" id="IPR003661">
    <property type="entry name" value="HisK_dim/P_dom"/>
</dbReference>
<dbReference type="CDD" id="cd00130">
    <property type="entry name" value="PAS"/>
    <property type="match status" value="2"/>
</dbReference>
<keyword evidence="4" id="KW-0808">Transferase</keyword>
<dbReference type="PANTHER" id="PTHR43065:SF34">
    <property type="entry name" value="SPORULATION KINASE A"/>
    <property type="match status" value="1"/>
</dbReference>
<evidence type="ECO:0000259" key="10">
    <source>
        <dbReference type="PROSITE" id="PS50109"/>
    </source>
</evidence>
<feature type="transmembrane region" description="Helical" evidence="9">
    <location>
        <begin position="67"/>
        <end position="86"/>
    </location>
</feature>
<dbReference type="InterPro" id="IPR003594">
    <property type="entry name" value="HATPase_dom"/>
</dbReference>
<evidence type="ECO:0000256" key="3">
    <source>
        <dbReference type="ARBA" id="ARBA00022553"/>
    </source>
</evidence>
<feature type="transmembrane region" description="Helical" evidence="9">
    <location>
        <begin position="6"/>
        <end position="24"/>
    </location>
</feature>
<dbReference type="RefSeq" id="WP_380028221.1">
    <property type="nucleotide sequence ID" value="NZ_JBHSHC010000137.1"/>
</dbReference>
<evidence type="ECO:0000256" key="1">
    <source>
        <dbReference type="ARBA" id="ARBA00000085"/>
    </source>
</evidence>
<keyword evidence="5" id="KW-0547">Nucleotide-binding</keyword>
<dbReference type="InterPro" id="IPR035965">
    <property type="entry name" value="PAS-like_dom_sf"/>
</dbReference>
<dbReference type="Pfam" id="PF02518">
    <property type="entry name" value="HATPase_c"/>
    <property type="match status" value="1"/>
</dbReference>
<evidence type="ECO:0000256" key="7">
    <source>
        <dbReference type="ARBA" id="ARBA00022840"/>
    </source>
</evidence>
<feature type="domain" description="PAC" evidence="12">
    <location>
        <begin position="319"/>
        <end position="369"/>
    </location>
</feature>
<organism evidence="13 14">
    <name type="scientific">Effusibacillus consociatus</name>
    <dbReference type="NCBI Taxonomy" id="1117041"/>
    <lineage>
        <taxon>Bacteria</taxon>
        <taxon>Bacillati</taxon>
        <taxon>Bacillota</taxon>
        <taxon>Bacilli</taxon>
        <taxon>Bacillales</taxon>
        <taxon>Alicyclobacillaceae</taxon>
        <taxon>Effusibacillus</taxon>
    </lineage>
</organism>
<accession>A0ABV9Q6P4</accession>
<dbReference type="Pfam" id="PF13426">
    <property type="entry name" value="PAS_9"/>
    <property type="match status" value="1"/>
</dbReference>
<gene>
    <name evidence="13" type="ORF">ACFO8Q_19700</name>
</gene>
<name>A0ABV9Q6P4_9BACL</name>
<feature type="transmembrane region" description="Helical" evidence="9">
    <location>
        <begin position="107"/>
        <end position="124"/>
    </location>
</feature>
<reference evidence="14" key="1">
    <citation type="journal article" date="2019" name="Int. J. Syst. Evol. Microbiol.">
        <title>The Global Catalogue of Microorganisms (GCM) 10K type strain sequencing project: providing services to taxonomists for standard genome sequencing and annotation.</title>
        <authorList>
            <consortium name="The Broad Institute Genomics Platform"/>
            <consortium name="The Broad Institute Genome Sequencing Center for Infectious Disease"/>
            <person name="Wu L."/>
            <person name="Ma J."/>
        </authorList>
    </citation>
    <scope>NUCLEOTIDE SEQUENCE [LARGE SCALE GENOMIC DNA]</scope>
    <source>
        <strain evidence="14">WYCCWR 12678</strain>
    </source>
</reference>
<dbReference type="InterPro" id="IPR036890">
    <property type="entry name" value="HATPase_C_sf"/>
</dbReference>
<keyword evidence="9" id="KW-0472">Membrane</keyword>
<evidence type="ECO:0000313" key="13">
    <source>
        <dbReference type="EMBL" id="MFC4769558.1"/>
    </source>
</evidence>
<feature type="transmembrane region" description="Helical" evidence="9">
    <location>
        <begin position="206"/>
        <end position="227"/>
    </location>
</feature>